<dbReference type="EMBL" id="ADVG01000001">
    <property type="protein sequence ID" value="EFH88012.1"/>
    <property type="molecule type" value="Genomic_DNA"/>
</dbReference>
<sequence length="176" mass="19977">MNTMLECVLAVLSTTPERWQRLVSTLPGELLTRPPAAGEWSARSCLQHLVDAERVLFPVRFRALLAGQDFSDFDPNEPHPDLATQTPEQLAAAFAQHRQESLVLIQQVKDEDLERTVQHPKFGTVTLAEFLHTWAAHDLNHTIQAERALMQPFILGCGPWNFFFRDHEISAPDKEV</sequence>
<name>D6TBX6_KTERA</name>
<evidence type="ECO:0000259" key="1">
    <source>
        <dbReference type="Pfam" id="PF12867"/>
    </source>
</evidence>
<gene>
    <name evidence="2" type="ORF">Krac_9379</name>
</gene>
<evidence type="ECO:0000313" key="3">
    <source>
        <dbReference type="Proteomes" id="UP000004508"/>
    </source>
</evidence>
<dbReference type="InParanoid" id="D6TBX6"/>
<dbReference type="InterPro" id="IPR034660">
    <property type="entry name" value="DinB/YfiT-like"/>
</dbReference>
<proteinExistence type="predicted"/>
<dbReference type="Gene3D" id="1.20.120.450">
    <property type="entry name" value="dinb family like domain"/>
    <property type="match status" value="1"/>
</dbReference>
<organism evidence="2 3">
    <name type="scientific">Ktedonobacter racemifer DSM 44963</name>
    <dbReference type="NCBI Taxonomy" id="485913"/>
    <lineage>
        <taxon>Bacteria</taxon>
        <taxon>Bacillati</taxon>
        <taxon>Chloroflexota</taxon>
        <taxon>Ktedonobacteria</taxon>
        <taxon>Ktedonobacterales</taxon>
        <taxon>Ktedonobacteraceae</taxon>
        <taxon>Ktedonobacter</taxon>
    </lineage>
</organism>
<protein>
    <submittedName>
        <fullName evidence="2">DinB family protein</fullName>
    </submittedName>
</protein>
<dbReference type="STRING" id="485913.Krac_9379"/>
<accession>D6TBX6</accession>
<dbReference type="Proteomes" id="UP000004508">
    <property type="component" value="Unassembled WGS sequence"/>
</dbReference>
<dbReference type="eggNOG" id="COG2318">
    <property type="taxonomic scope" value="Bacteria"/>
</dbReference>
<dbReference type="InterPro" id="IPR024775">
    <property type="entry name" value="DinB-like"/>
</dbReference>
<dbReference type="RefSeq" id="WP_007903711.1">
    <property type="nucleotide sequence ID" value="NZ_ADVG01000001.1"/>
</dbReference>
<comment type="caution">
    <text evidence="2">The sequence shown here is derived from an EMBL/GenBank/DDBJ whole genome shotgun (WGS) entry which is preliminary data.</text>
</comment>
<dbReference type="SUPFAM" id="SSF109854">
    <property type="entry name" value="DinB/YfiT-like putative metalloenzymes"/>
    <property type="match status" value="1"/>
</dbReference>
<dbReference type="OrthoDB" id="2374795at2"/>
<evidence type="ECO:0000313" key="2">
    <source>
        <dbReference type="EMBL" id="EFH88012.1"/>
    </source>
</evidence>
<dbReference type="Pfam" id="PF12867">
    <property type="entry name" value="DinB_2"/>
    <property type="match status" value="1"/>
</dbReference>
<feature type="domain" description="DinB-like" evidence="1">
    <location>
        <begin position="12"/>
        <end position="144"/>
    </location>
</feature>
<keyword evidence="3" id="KW-1185">Reference proteome</keyword>
<reference evidence="2 3" key="1">
    <citation type="journal article" date="2011" name="Stand. Genomic Sci.">
        <title>Non-contiguous finished genome sequence and contextual data of the filamentous soil bacterium Ktedonobacter racemifer type strain (SOSP1-21).</title>
        <authorList>
            <person name="Chang Y.J."/>
            <person name="Land M."/>
            <person name="Hauser L."/>
            <person name="Chertkov O."/>
            <person name="Del Rio T.G."/>
            <person name="Nolan M."/>
            <person name="Copeland A."/>
            <person name="Tice H."/>
            <person name="Cheng J.F."/>
            <person name="Lucas S."/>
            <person name="Han C."/>
            <person name="Goodwin L."/>
            <person name="Pitluck S."/>
            <person name="Ivanova N."/>
            <person name="Ovchinikova G."/>
            <person name="Pati A."/>
            <person name="Chen A."/>
            <person name="Palaniappan K."/>
            <person name="Mavromatis K."/>
            <person name="Liolios K."/>
            <person name="Brettin T."/>
            <person name="Fiebig A."/>
            <person name="Rohde M."/>
            <person name="Abt B."/>
            <person name="Goker M."/>
            <person name="Detter J.C."/>
            <person name="Woyke T."/>
            <person name="Bristow J."/>
            <person name="Eisen J.A."/>
            <person name="Markowitz V."/>
            <person name="Hugenholtz P."/>
            <person name="Kyrpides N.C."/>
            <person name="Klenk H.P."/>
            <person name="Lapidus A."/>
        </authorList>
    </citation>
    <scope>NUCLEOTIDE SEQUENCE [LARGE SCALE GENOMIC DNA]</scope>
    <source>
        <strain evidence="3">DSM 44963</strain>
    </source>
</reference>
<dbReference type="AlphaFoldDB" id="D6TBX6"/>